<feature type="transmembrane region" description="Helical" evidence="10">
    <location>
        <begin position="56"/>
        <end position="73"/>
    </location>
</feature>
<comment type="subcellular location">
    <subcellularLocation>
        <location evidence="1">Cell membrane</location>
        <topology evidence="1">Multi-pass membrane protein</topology>
    </subcellularLocation>
</comment>
<dbReference type="InterPro" id="IPR050222">
    <property type="entry name" value="MATE_MdtK"/>
</dbReference>
<evidence type="ECO:0000256" key="9">
    <source>
        <dbReference type="ARBA" id="ARBA00031636"/>
    </source>
</evidence>
<comment type="caution">
    <text evidence="11">The sequence shown here is derived from an EMBL/GenBank/DDBJ whole genome shotgun (WGS) entry which is preliminary data.</text>
</comment>
<dbReference type="PIRSF" id="PIRSF006603">
    <property type="entry name" value="DinF"/>
    <property type="match status" value="1"/>
</dbReference>
<dbReference type="CDD" id="cd13131">
    <property type="entry name" value="MATE_NorM_like"/>
    <property type="match status" value="1"/>
</dbReference>
<evidence type="ECO:0000256" key="7">
    <source>
        <dbReference type="ARBA" id="ARBA00023065"/>
    </source>
</evidence>
<name>A0A7X1E5U8_9BACT</name>
<sequence length="457" mass="49278">MNIRSQFFREIRATLVLAFPLIIGELSQMALGVADTIMIGQVGVVELAASAFVNSVLHLPLMLGFGLLIGVSVRVSQARGEGNPVAARSALRNGLYLGLGIGLLTILGAFVVVPRLHWFGQDPEVVAASPRYFYLVAVSLLPALMAIAIKAHADAMNRPWMPFWIIGAGVVLNIFLNWLLIYGSWGFPEWGLEGAGIATALSRFATLVVIFLWCLRAAPDYREWLPVRWFRGPEWGTMRSLLQIGIPSSIHLLAEVGAFVMAALLVGRLGATALASHQIALTCAATTFMVPLGIGMAQTVRVGEAYGAKQPERLRLIALGGTLLVVLFALTSASSFVAFRWELAGLFSDDAGVIALCAHLLVITAVFQLFDGLQISASTSLRGMNDVRFPAALAFGVYWMIALPLGAVLAFWLHWGAAGIWWGITLGMMISAVVLSRRLVQKMRGVSRELLTSHGEG</sequence>
<evidence type="ECO:0000256" key="5">
    <source>
        <dbReference type="ARBA" id="ARBA00022692"/>
    </source>
</evidence>
<dbReference type="EMBL" id="JACHVA010000126">
    <property type="protein sequence ID" value="MBC2603438.1"/>
    <property type="molecule type" value="Genomic_DNA"/>
</dbReference>
<keyword evidence="3" id="KW-0050">Antiport</keyword>
<evidence type="ECO:0000313" key="11">
    <source>
        <dbReference type="EMBL" id="MBC2603438.1"/>
    </source>
</evidence>
<accession>A0A7X1E5U8</accession>
<dbReference type="PANTHER" id="PTHR43298">
    <property type="entry name" value="MULTIDRUG RESISTANCE PROTEIN NORM-RELATED"/>
    <property type="match status" value="1"/>
</dbReference>
<keyword evidence="2" id="KW-0813">Transport</keyword>
<dbReference type="GO" id="GO:0015297">
    <property type="term" value="F:antiporter activity"/>
    <property type="evidence" value="ECO:0007669"/>
    <property type="project" value="UniProtKB-KW"/>
</dbReference>
<feature type="transmembrane region" description="Helical" evidence="10">
    <location>
        <begin position="197"/>
        <end position="219"/>
    </location>
</feature>
<dbReference type="Pfam" id="PF01554">
    <property type="entry name" value="MatE"/>
    <property type="match status" value="2"/>
</dbReference>
<keyword evidence="7" id="KW-0406">Ion transport</keyword>
<dbReference type="GO" id="GO:0042910">
    <property type="term" value="F:xenobiotic transmembrane transporter activity"/>
    <property type="evidence" value="ECO:0007669"/>
    <property type="project" value="InterPro"/>
</dbReference>
<reference evidence="11 12" key="1">
    <citation type="submission" date="2020-07" db="EMBL/GenBank/DDBJ databases">
        <authorList>
            <person name="Feng X."/>
        </authorList>
    </citation>
    <scope>NUCLEOTIDE SEQUENCE [LARGE SCALE GENOMIC DNA]</scope>
    <source>
        <strain evidence="11 12">JCM14086</strain>
    </source>
</reference>
<feature type="transmembrane region" description="Helical" evidence="10">
    <location>
        <begin position="240"/>
        <end position="266"/>
    </location>
</feature>
<feature type="transmembrane region" description="Helical" evidence="10">
    <location>
        <begin position="419"/>
        <end position="440"/>
    </location>
</feature>
<feature type="transmembrane region" description="Helical" evidence="10">
    <location>
        <begin position="94"/>
        <end position="112"/>
    </location>
</feature>
<evidence type="ECO:0000256" key="2">
    <source>
        <dbReference type="ARBA" id="ARBA00022448"/>
    </source>
</evidence>
<dbReference type="PANTHER" id="PTHR43298:SF2">
    <property type="entry name" value="FMN_FAD EXPORTER YEEO-RELATED"/>
    <property type="match status" value="1"/>
</dbReference>
<feature type="transmembrane region" description="Helical" evidence="10">
    <location>
        <begin position="163"/>
        <end position="185"/>
    </location>
</feature>
<dbReference type="NCBIfam" id="TIGR00797">
    <property type="entry name" value="matE"/>
    <property type="match status" value="1"/>
</dbReference>
<dbReference type="InterPro" id="IPR048279">
    <property type="entry name" value="MdtK-like"/>
</dbReference>
<dbReference type="GO" id="GO:0005886">
    <property type="term" value="C:plasma membrane"/>
    <property type="evidence" value="ECO:0007669"/>
    <property type="project" value="UniProtKB-SubCell"/>
</dbReference>
<keyword evidence="12" id="KW-1185">Reference proteome</keyword>
<proteinExistence type="predicted"/>
<dbReference type="GO" id="GO:0006811">
    <property type="term" value="P:monoatomic ion transport"/>
    <property type="evidence" value="ECO:0007669"/>
    <property type="project" value="UniProtKB-KW"/>
</dbReference>
<evidence type="ECO:0000256" key="4">
    <source>
        <dbReference type="ARBA" id="ARBA00022475"/>
    </source>
</evidence>
<organism evidence="11 12">
    <name type="scientific">Puniceicoccus vermicola</name>
    <dbReference type="NCBI Taxonomy" id="388746"/>
    <lineage>
        <taxon>Bacteria</taxon>
        <taxon>Pseudomonadati</taxon>
        <taxon>Verrucomicrobiota</taxon>
        <taxon>Opitutia</taxon>
        <taxon>Puniceicoccales</taxon>
        <taxon>Puniceicoccaceae</taxon>
        <taxon>Puniceicoccus</taxon>
    </lineage>
</organism>
<keyword evidence="5 10" id="KW-0812">Transmembrane</keyword>
<dbReference type="RefSeq" id="WP_185694064.1">
    <property type="nucleotide sequence ID" value="NZ_JACHVA010000126.1"/>
</dbReference>
<evidence type="ECO:0000313" key="12">
    <source>
        <dbReference type="Proteomes" id="UP000525652"/>
    </source>
</evidence>
<keyword evidence="8 10" id="KW-0472">Membrane</keyword>
<feature type="transmembrane region" description="Helical" evidence="10">
    <location>
        <begin position="316"/>
        <end position="339"/>
    </location>
</feature>
<protein>
    <recommendedName>
        <fullName evidence="9">Multidrug-efflux transporter</fullName>
    </recommendedName>
</protein>
<dbReference type="InterPro" id="IPR002528">
    <property type="entry name" value="MATE_fam"/>
</dbReference>
<gene>
    <name evidence="11" type="ORF">H5P30_16770</name>
</gene>
<dbReference type="Proteomes" id="UP000525652">
    <property type="component" value="Unassembled WGS sequence"/>
</dbReference>
<evidence type="ECO:0000256" key="3">
    <source>
        <dbReference type="ARBA" id="ARBA00022449"/>
    </source>
</evidence>
<evidence type="ECO:0000256" key="8">
    <source>
        <dbReference type="ARBA" id="ARBA00023136"/>
    </source>
</evidence>
<evidence type="ECO:0000256" key="10">
    <source>
        <dbReference type="SAM" id="Phobius"/>
    </source>
</evidence>
<keyword evidence="6 10" id="KW-1133">Transmembrane helix</keyword>
<feature type="transmembrane region" description="Helical" evidence="10">
    <location>
        <begin position="391"/>
        <end position="413"/>
    </location>
</feature>
<feature type="transmembrane region" description="Helical" evidence="10">
    <location>
        <begin position="132"/>
        <end position="151"/>
    </location>
</feature>
<keyword evidence="4" id="KW-1003">Cell membrane</keyword>
<dbReference type="AlphaFoldDB" id="A0A7X1E5U8"/>
<feature type="transmembrane region" description="Helical" evidence="10">
    <location>
        <begin position="278"/>
        <end position="295"/>
    </location>
</feature>
<feature type="transmembrane region" description="Helical" evidence="10">
    <location>
        <begin position="351"/>
        <end position="370"/>
    </location>
</feature>
<evidence type="ECO:0000256" key="1">
    <source>
        <dbReference type="ARBA" id="ARBA00004651"/>
    </source>
</evidence>
<evidence type="ECO:0000256" key="6">
    <source>
        <dbReference type="ARBA" id="ARBA00022989"/>
    </source>
</evidence>